<accession>A0A372IKB8</accession>
<reference evidence="2 3" key="1">
    <citation type="submission" date="2018-08" db="EMBL/GenBank/DDBJ databases">
        <title>Acidipila sp. 4G-K13, an acidobacterium isolated from forest soil.</title>
        <authorList>
            <person name="Gao Z.-H."/>
            <person name="Qiu L.-H."/>
        </authorList>
    </citation>
    <scope>NUCLEOTIDE SEQUENCE [LARGE SCALE GENOMIC DNA]</scope>
    <source>
        <strain evidence="2 3">4G-K13</strain>
    </source>
</reference>
<feature type="domain" description="Transcription regulator PadR N-terminal" evidence="1">
    <location>
        <begin position="25"/>
        <end position="77"/>
    </location>
</feature>
<dbReference type="SUPFAM" id="SSF46785">
    <property type="entry name" value="Winged helix' DNA-binding domain"/>
    <property type="match status" value="1"/>
</dbReference>
<proteinExistence type="predicted"/>
<dbReference type="AlphaFoldDB" id="A0A372IKB8"/>
<organism evidence="2 3">
    <name type="scientific">Paracidobacterium acidisoli</name>
    <dbReference type="NCBI Taxonomy" id="2303751"/>
    <lineage>
        <taxon>Bacteria</taxon>
        <taxon>Pseudomonadati</taxon>
        <taxon>Acidobacteriota</taxon>
        <taxon>Terriglobia</taxon>
        <taxon>Terriglobales</taxon>
        <taxon>Acidobacteriaceae</taxon>
        <taxon>Paracidobacterium</taxon>
    </lineage>
</organism>
<dbReference type="InterPro" id="IPR005149">
    <property type="entry name" value="Tscrpt_reg_PadR_N"/>
</dbReference>
<comment type="caution">
    <text evidence="2">The sequence shown here is derived from an EMBL/GenBank/DDBJ whole genome shotgun (WGS) entry which is preliminary data.</text>
</comment>
<dbReference type="RefSeq" id="WP_117303461.1">
    <property type="nucleotide sequence ID" value="NZ_QVQT02000008.1"/>
</dbReference>
<sequence length="100" mass="11551">MKLRLSPQTLLVLDAFLQEPREWSYGYDISRRTGLKSGTLYPILMRMAERKLLETSWETAEEGRPPRHLYRLTVEGMGFAREHRLPRAAGRLAALHEAEG</sequence>
<dbReference type="OrthoDB" id="122286at2"/>
<protein>
    <submittedName>
        <fullName evidence="2">PadR family transcriptional regulator</fullName>
    </submittedName>
</protein>
<dbReference type="InterPro" id="IPR036388">
    <property type="entry name" value="WH-like_DNA-bd_sf"/>
</dbReference>
<dbReference type="Pfam" id="PF03551">
    <property type="entry name" value="PadR"/>
    <property type="match status" value="1"/>
</dbReference>
<gene>
    <name evidence="2" type="ORF">D0Y96_19710</name>
</gene>
<evidence type="ECO:0000313" key="2">
    <source>
        <dbReference type="EMBL" id="RFU15023.1"/>
    </source>
</evidence>
<evidence type="ECO:0000313" key="3">
    <source>
        <dbReference type="Proteomes" id="UP000264702"/>
    </source>
</evidence>
<name>A0A372IKB8_9BACT</name>
<dbReference type="InterPro" id="IPR036390">
    <property type="entry name" value="WH_DNA-bd_sf"/>
</dbReference>
<dbReference type="Gene3D" id="1.10.10.10">
    <property type="entry name" value="Winged helix-like DNA-binding domain superfamily/Winged helix DNA-binding domain"/>
    <property type="match status" value="1"/>
</dbReference>
<keyword evidence="3" id="KW-1185">Reference proteome</keyword>
<dbReference type="Proteomes" id="UP000264702">
    <property type="component" value="Unassembled WGS sequence"/>
</dbReference>
<evidence type="ECO:0000259" key="1">
    <source>
        <dbReference type="Pfam" id="PF03551"/>
    </source>
</evidence>
<dbReference type="EMBL" id="QVQT01000008">
    <property type="protein sequence ID" value="RFU15023.1"/>
    <property type="molecule type" value="Genomic_DNA"/>
</dbReference>